<evidence type="ECO:0000313" key="2">
    <source>
        <dbReference type="EMBL" id="KAK6139695.1"/>
    </source>
</evidence>
<feature type="region of interest" description="Disordered" evidence="1">
    <location>
        <begin position="15"/>
        <end position="52"/>
    </location>
</feature>
<feature type="region of interest" description="Disordered" evidence="1">
    <location>
        <begin position="166"/>
        <end position="236"/>
    </location>
</feature>
<dbReference type="Gene3D" id="2.40.70.10">
    <property type="entry name" value="Acid Proteases"/>
    <property type="match status" value="1"/>
</dbReference>
<name>A0ABR0VZK7_REHGL</name>
<evidence type="ECO:0008006" key="4">
    <source>
        <dbReference type="Google" id="ProtNLM"/>
    </source>
</evidence>
<dbReference type="EMBL" id="JABTTQ020000369">
    <property type="protein sequence ID" value="KAK6139695.1"/>
    <property type="molecule type" value="Genomic_DNA"/>
</dbReference>
<feature type="compositionally biased region" description="Basic and acidic residues" evidence="1">
    <location>
        <begin position="227"/>
        <end position="236"/>
    </location>
</feature>
<gene>
    <name evidence="2" type="ORF">DH2020_026563</name>
</gene>
<feature type="compositionally biased region" description="Gly residues" evidence="1">
    <location>
        <begin position="15"/>
        <end position="30"/>
    </location>
</feature>
<evidence type="ECO:0000256" key="1">
    <source>
        <dbReference type="SAM" id="MobiDB-lite"/>
    </source>
</evidence>
<proteinExistence type="predicted"/>
<accession>A0ABR0VZK7</accession>
<protein>
    <recommendedName>
        <fullName evidence="4">Peptidase A2 domain-containing protein</fullName>
    </recommendedName>
</protein>
<comment type="caution">
    <text evidence="2">The sequence shown here is derived from an EMBL/GenBank/DDBJ whole genome shotgun (WGS) entry which is preliminary data.</text>
</comment>
<dbReference type="InterPro" id="IPR021109">
    <property type="entry name" value="Peptidase_aspartic_dom_sf"/>
</dbReference>
<organism evidence="2 3">
    <name type="scientific">Rehmannia glutinosa</name>
    <name type="common">Chinese foxglove</name>
    <dbReference type="NCBI Taxonomy" id="99300"/>
    <lineage>
        <taxon>Eukaryota</taxon>
        <taxon>Viridiplantae</taxon>
        <taxon>Streptophyta</taxon>
        <taxon>Embryophyta</taxon>
        <taxon>Tracheophyta</taxon>
        <taxon>Spermatophyta</taxon>
        <taxon>Magnoliopsida</taxon>
        <taxon>eudicotyledons</taxon>
        <taxon>Gunneridae</taxon>
        <taxon>Pentapetalae</taxon>
        <taxon>asterids</taxon>
        <taxon>lamiids</taxon>
        <taxon>Lamiales</taxon>
        <taxon>Orobanchaceae</taxon>
        <taxon>Rehmannieae</taxon>
        <taxon>Rehmannia</taxon>
    </lineage>
</organism>
<evidence type="ECO:0000313" key="3">
    <source>
        <dbReference type="Proteomes" id="UP001318860"/>
    </source>
</evidence>
<dbReference type="CDD" id="cd00303">
    <property type="entry name" value="retropepsin_like"/>
    <property type="match status" value="1"/>
</dbReference>
<dbReference type="Proteomes" id="UP001318860">
    <property type="component" value="Unassembled WGS sequence"/>
</dbReference>
<reference evidence="2 3" key="1">
    <citation type="journal article" date="2021" name="Comput. Struct. Biotechnol. J.">
        <title>De novo genome assembly of the potent medicinal plant Rehmannia glutinosa using nanopore technology.</title>
        <authorList>
            <person name="Ma L."/>
            <person name="Dong C."/>
            <person name="Song C."/>
            <person name="Wang X."/>
            <person name="Zheng X."/>
            <person name="Niu Y."/>
            <person name="Chen S."/>
            <person name="Feng W."/>
        </authorList>
    </citation>
    <scope>NUCLEOTIDE SEQUENCE [LARGE SCALE GENOMIC DNA]</scope>
    <source>
        <strain evidence="2">DH-2019</strain>
    </source>
</reference>
<dbReference type="SUPFAM" id="SSF50630">
    <property type="entry name" value="Acid proteases"/>
    <property type="match status" value="1"/>
</dbReference>
<keyword evidence="3" id="KW-1185">Reference proteome</keyword>
<dbReference type="PANTHER" id="PTHR33240:SF15">
    <property type="entry name" value="GAG-PRO-LIKE PROTEIN"/>
    <property type="match status" value="1"/>
</dbReference>
<feature type="compositionally biased region" description="Basic and acidic residues" evidence="1">
    <location>
        <begin position="169"/>
        <end position="182"/>
    </location>
</feature>
<dbReference type="PANTHER" id="PTHR33240">
    <property type="entry name" value="OS08G0508500 PROTEIN"/>
    <property type="match status" value="1"/>
</dbReference>
<sequence length="384" mass="41101">MSGLGPKGKEVVGAGGSFDGVGVTPPGGDGVTIPGVEATPSGGGDGVTISGVPSTPVTMRMPVANLEALFVAESIQVTGDQLSSIVQSAVNTLWAVKEVCRMEAGRVEDRVAPRRNHCRAGEVTGSEEMKRRMSWQDVTWTVKSGVRPNKVHAFDRLPCTGARATTRMIKSDRRDRPAEGKHGHSSAKPAPSRGTIHMIVGGPTDGDSNRARKAYTRSSGEVLSIGGKREGSEISFGPKDEQVSVAHNDAMVITTTIANYEVARAMVDTGSSDNVLFHEAYLRMELEMEIKPVETALFGFGGGMVEPLGQVTLPMSLGDLPMQKIRMVTFLVVDSYSTYNVIIGRPALNSFQAIVSTFHMKLKFVVGDGICEVWEMHSGKKVLR</sequence>